<comment type="caution">
    <text evidence="1">The sequence shown here is derived from an EMBL/GenBank/DDBJ whole genome shotgun (WGS) entry which is preliminary data.</text>
</comment>
<dbReference type="EMBL" id="JADIMS010000166">
    <property type="protein sequence ID" value="MBO8451215.1"/>
    <property type="molecule type" value="Genomic_DNA"/>
</dbReference>
<evidence type="ECO:0000313" key="2">
    <source>
        <dbReference type="Proteomes" id="UP000823616"/>
    </source>
</evidence>
<proteinExistence type="predicted"/>
<dbReference type="Proteomes" id="UP000823616">
    <property type="component" value="Unassembled WGS sequence"/>
</dbReference>
<name>A0A9D9HEG9_9SPIR</name>
<reference evidence="1" key="1">
    <citation type="submission" date="2020-10" db="EMBL/GenBank/DDBJ databases">
        <authorList>
            <person name="Gilroy R."/>
        </authorList>
    </citation>
    <scope>NUCLEOTIDE SEQUENCE</scope>
    <source>
        <strain evidence="1">B3-4054</strain>
    </source>
</reference>
<evidence type="ECO:0000313" key="1">
    <source>
        <dbReference type="EMBL" id="MBO8451215.1"/>
    </source>
</evidence>
<accession>A0A9D9HEG9</accession>
<dbReference type="InterPro" id="IPR035196">
    <property type="entry name" value="DUF5312"/>
</dbReference>
<reference evidence="1" key="2">
    <citation type="journal article" date="2021" name="PeerJ">
        <title>Extensive microbial diversity within the chicken gut microbiome revealed by metagenomics and culture.</title>
        <authorList>
            <person name="Gilroy R."/>
            <person name="Ravi A."/>
            <person name="Getino M."/>
            <person name="Pursley I."/>
            <person name="Horton D.L."/>
            <person name="Alikhan N.F."/>
            <person name="Baker D."/>
            <person name="Gharbi K."/>
            <person name="Hall N."/>
            <person name="Watson M."/>
            <person name="Adriaenssens E.M."/>
            <person name="Foster-Nyarko E."/>
            <person name="Jarju S."/>
            <person name="Secka A."/>
            <person name="Antonio M."/>
            <person name="Oren A."/>
            <person name="Chaudhuri R.R."/>
            <person name="La Ragione R."/>
            <person name="Hildebrand F."/>
            <person name="Pallen M.J."/>
        </authorList>
    </citation>
    <scope>NUCLEOTIDE SEQUENCE</scope>
    <source>
        <strain evidence="1">B3-4054</strain>
    </source>
</reference>
<sequence length="572" mass="65548">MMAGKKDTFDELVKSLAVTERREMLDRLADLTEVESAIAEAVPDSSGKVLETVSAEKAKKIRLSDETFFIRRWFRIRAFFSSSSAEDKYNEFLVAELGRKLDKKYGTYVSIARRMYTDSMYQDFVFLETTRAFFLGYLNEYEKRQGDFYILLSTLIAPQSARAISTALDPFSESYEQDVQRDVRSSFLRKMDAAFGEFSADERARMYQAAQAAQWLLSFSALPLGKMIAQFSDMTGKGQVCLMDTLSEDFKKLASVLASAVKIPVRLLEALYIFSEQEQVQGESFSFDQECTKFVKLAVSYLSGINSFRGRIPVSDFVRFSCRDILWEPLPERQGEDWFKLFKNAWKLRFEKRFSEWMKLHDRYMLKKRALSFLGCAELPSLEFIPWEASWVPLKFRREVVFLFLKAFFSGVYPKQMSKVLKVILVEGDFYRRENLVEFTDAFNVLEHQKQDIADFEQRLSPKGDLGEGFSLALTEKMGTHNGKTRLEHLMMTVESEADVFYTKTLSALQSMDSVIGGILDINRGGPYETLANLSVLQGIQNDTFRSDLSSVRAKIQEAIDILTVLSSGLAE</sequence>
<organism evidence="1 2">
    <name type="scientific">Candidatus Avitreponema avistercoris</name>
    <dbReference type="NCBI Taxonomy" id="2840705"/>
    <lineage>
        <taxon>Bacteria</taxon>
        <taxon>Pseudomonadati</taxon>
        <taxon>Spirochaetota</taxon>
        <taxon>Spirochaetia</taxon>
        <taxon>Spirochaetales</taxon>
        <taxon>Candidatus Avitreponema</taxon>
    </lineage>
</organism>
<gene>
    <name evidence="1" type="ORF">IAA96_08955</name>
</gene>
<dbReference type="AlphaFoldDB" id="A0A9D9HEG9"/>
<dbReference type="Pfam" id="PF17239">
    <property type="entry name" value="DUF5312"/>
    <property type="match status" value="1"/>
</dbReference>
<protein>
    <submittedName>
        <fullName evidence="1">Uncharacterized protein</fullName>
    </submittedName>
</protein>